<gene>
    <name evidence="2" type="ORF">DPMN_017270</name>
</gene>
<sequence>MFPIVNVSAASRDIRDLGEAMALLEAEADAIMQFVTRPRPGASRAVPRPGFDIFEDDNEPDSPHVPPLYASAGIRSTARDREETNGESPMETDKPGRPWAQDWMCCSMVLRLLS</sequence>
<feature type="region of interest" description="Disordered" evidence="1">
    <location>
        <begin position="41"/>
        <end position="99"/>
    </location>
</feature>
<comment type="caution">
    <text evidence="2">The sequence shown here is derived from an EMBL/GenBank/DDBJ whole genome shotgun (WGS) entry which is preliminary data.</text>
</comment>
<accession>A0A9D4NF14</accession>
<reference evidence="2" key="1">
    <citation type="journal article" date="2019" name="bioRxiv">
        <title>The Genome of the Zebra Mussel, Dreissena polymorpha: A Resource for Invasive Species Research.</title>
        <authorList>
            <person name="McCartney M.A."/>
            <person name="Auch B."/>
            <person name="Kono T."/>
            <person name="Mallez S."/>
            <person name="Zhang Y."/>
            <person name="Obille A."/>
            <person name="Becker A."/>
            <person name="Abrahante J.E."/>
            <person name="Garbe J."/>
            <person name="Badalamenti J.P."/>
            <person name="Herman A."/>
            <person name="Mangelson H."/>
            <person name="Liachko I."/>
            <person name="Sullivan S."/>
            <person name="Sone E.D."/>
            <person name="Koren S."/>
            <person name="Silverstein K.A.T."/>
            <person name="Beckman K.B."/>
            <person name="Gohl D.M."/>
        </authorList>
    </citation>
    <scope>NUCLEOTIDE SEQUENCE</scope>
    <source>
        <strain evidence="2">Duluth1</strain>
        <tissue evidence="2">Whole animal</tissue>
    </source>
</reference>
<reference evidence="2" key="2">
    <citation type="submission" date="2020-11" db="EMBL/GenBank/DDBJ databases">
        <authorList>
            <person name="McCartney M.A."/>
            <person name="Auch B."/>
            <person name="Kono T."/>
            <person name="Mallez S."/>
            <person name="Becker A."/>
            <person name="Gohl D.M."/>
            <person name="Silverstein K.A.T."/>
            <person name="Koren S."/>
            <person name="Bechman K.B."/>
            <person name="Herman A."/>
            <person name="Abrahante J.E."/>
            <person name="Garbe J."/>
        </authorList>
    </citation>
    <scope>NUCLEOTIDE SEQUENCE</scope>
    <source>
        <strain evidence="2">Duluth1</strain>
        <tissue evidence="2">Whole animal</tissue>
    </source>
</reference>
<keyword evidence="3" id="KW-1185">Reference proteome</keyword>
<organism evidence="2 3">
    <name type="scientific">Dreissena polymorpha</name>
    <name type="common">Zebra mussel</name>
    <name type="synonym">Mytilus polymorpha</name>
    <dbReference type="NCBI Taxonomy" id="45954"/>
    <lineage>
        <taxon>Eukaryota</taxon>
        <taxon>Metazoa</taxon>
        <taxon>Spiralia</taxon>
        <taxon>Lophotrochozoa</taxon>
        <taxon>Mollusca</taxon>
        <taxon>Bivalvia</taxon>
        <taxon>Autobranchia</taxon>
        <taxon>Heteroconchia</taxon>
        <taxon>Euheterodonta</taxon>
        <taxon>Imparidentia</taxon>
        <taxon>Neoheterodontei</taxon>
        <taxon>Myida</taxon>
        <taxon>Dreissenoidea</taxon>
        <taxon>Dreissenidae</taxon>
        <taxon>Dreissena</taxon>
    </lineage>
</organism>
<name>A0A9D4NF14_DREPO</name>
<proteinExistence type="predicted"/>
<evidence type="ECO:0000256" key="1">
    <source>
        <dbReference type="SAM" id="MobiDB-lite"/>
    </source>
</evidence>
<protein>
    <submittedName>
        <fullName evidence="2">Uncharacterized protein</fullName>
    </submittedName>
</protein>
<dbReference type="AlphaFoldDB" id="A0A9D4NF14"/>
<evidence type="ECO:0000313" key="2">
    <source>
        <dbReference type="EMBL" id="KAH3893126.1"/>
    </source>
</evidence>
<dbReference type="Proteomes" id="UP000828390">
    <property type="component" value="Unassembled WGS sequence"/>
</dbReference>
<dbReference type="EMBL" id="JAIWYP010000001">
    <property type="protein sequence ID" value="KAH3893126.1"/>
    <property type="molecule type" value="Genomic_DNA"/>
</dbReference>
<evidence type="ECO:0000313" key="3">
    <source>
        <dbReference type="Proteomes" id="UP000828390"/>
    </source>
</evidence>